<evidence type="ECO:0000256" key="4">
    <source>
        <dbReference type="ARBA" id="ARBA00022840"/>
    </source>
</evidence>
<dbReference type="EMBL" id="JABAFD010000002">
    <property type="protein sequence ID" value="NME08650.1"/>
    <property type="molecule type" value="Genomic_DNA"/>
</dbReference>
<keyword evidence="4" id="KW-0067">ATP-binding</keyword>
<evidence type="ECO:0000256" key="3">
    <source>
        <dbReference type="ARBA" id="ARBA00022806"/>
    </source>
</evidence>
<keyword evidence="1" id="KW-0547">Nucleotide-binding</keyword>
<dbReference type="SMART" id="SM00490">
    <property type="entry name" value="HELICc"/>
    <property type="match status" value="1"/>
</dbReference>
<dbReference type="GO" id="GO:0003676">
    <property type="term" value="F:nucleic acid binding"/>
    <property type="evidence" value="ECO:0007669"/>
    <property type="project" value="InterPro"/>
</dbReference>
<dbReference type="Pfam" id="PF00271">
    <property type="entry name" value="Helicase_C"/>
    <property type="match status" value="1"/>
</dbReference>
<sequence length="837" mass="98603">MFIEKLVNDIYDDEYLIELYEKACKNFTRNIFKFKYERLTNKELKDILRFADILSNSSNISARNKSYRIISLLKDEFCNNNVYKVYSNAILKRLCNFPSLKNSEDIKLPMDREIDYVLEKVKHEIPIGKGHFTPVQHNIYGMMKDSNFFSFSGPTSMGKSFLIREFILDIAINNKKIKGTCIIVPTKALIKQYVIDITKDFEKHNVTDMNIIATPNILEFVSFKENRFIFILTPERLMNLLSSKHPYYLDYIIIDEAHKVFEKNERALTYYTSIDYCMSKFKHIKVIVSSPLIQNPDIYGSMYFKNEVKTFKTMESPVTQNLFYIDCINDKISFYDEDIYNFNIREIKYLKNLNQIISTVGGKSNIIYINSYDKVISRALEYSKFLTNKNTDLLDEEDKEEINKLCELIKMNIHPEYYLIECLKQGVGFHFGKLPVVIREQVERLFKKGIIKYLFCTNTLLEGVNMPAKNIFILSDKIGKSPISKIDFWNLAGRAGRLGHEFYGNIFCVKEDETSWANVELFKEKDKIKVENRLNECLKDKRITIRKIINNNEIRPNNGTEKKYINYVANIVRIDSLNNNETSLIKNASNIDSKIIELCSNIANAVDLDILNSSKLIDINIQNEVFNNIFIEEMPNEVNYNNCLKILQKMHDLYKWDIKEKNLKKEKSMRYYAWIMTKWINDTPLSQIILKSIQYNHENNRNLWYRGENLGVFDINNKDHVNMVINTIIDDIEKVLKYDLEKYFNHYYMLIASKFGDDKVGLNWASYLEFGTRNNKNIILQNIGFSRYTSNILLTRYRKYLKFDLDGALEIKKEILDTDIVENIAIYNEISAWLSYR</sequence>
<evidence type="ECO:0000313" key="8">
    <source>
        <dbReference type="Proteomes" id="UP000573963"/>
    </source>
</evidence>
<keyword evidence="3 7" id="KW-0347">Helicase</keyword>
<evidence type="ECO:0000259" key="5">
    <source>
        <dbReference type="PROSITE" id="PS51192"/>
    </source>
</evidence>
<evidence type="ECO:0000256" key="1">
    <source>
        <dbReference type="ARBA" id="ARBA00022741"/>
    </source>
</evidence>
<feature type="domain" description="Helicase C-terminal" evidence="6">
    <location>
        <begin position="352"/>
        <end position="549"/>
    </location>
</feature>
<dbReference type="SUPFAM" id="SSF52540">
    <property type="entry name" value="P-loop containing nucleoside triphosphate hydrolases"/>
    <property type="match status" value="2"/>
</dbReference>
<dbReference type="InterPro" id="IPR050474">
    <property type="entry name" value="Hel308_SKI2-like"/>
</dbReference>
<evidence type="ECO:0000313" key="7">
    <source>
        <dbReference type="EMBL" id="NME08650.1"/>
    </source>
</evidence>
<dbReference type="GO" id="GO:0016787">
    <property type="term" value="F:hydrolase activity"/>
    <property type="evidence" value="ECO:0007669"/>
    <property type="project" value="UniProtKB-KW"/>
</dbReference>
<dbReference type="InterPro" id="IPR014001">
    <property type="entry name" value="Helicase_ATP-bd"/>
</dbReference>
<reference evidence="7 8" key="1">
    <citation type="submission" date="2020-04" db="EMBL/GenBank/DDBJ databases">
        <authorList>
            <person name="Hitch T.C.A."/>
            <person name="Wylensek D."/>
            <person name="Clavel T."/>
        </authorList>
    </citation>
    <scope>NUCLEOTIDE SEQUENCE [LARGE SCALE GENOMIC DNA]</scope>
    <source>
        <strain evidence="7 8">Med78_4-601-WT-2</strain>
    </source>
</reference>
<dbReference type="PROSITE" id="PS51194">
    <property type="entry name" value="HELICASE_CTER"/>
    <property type="match status" value="1"/>
</dbReference>
<dbReference type="InterPro" id="IPR001650">
    <property type="entry name" value="Helicase_C-like"/>
</dbReference>
<dbReference type="PANTHER" id="PTHR47961:SF8">
    <property type="entry name" value="DEXH-BOX ATP-DEPENDENT RNA HELICASE DEXH15 CHLOROPLASTIC"/>
    <property type="match status" value="1"/>
</dbReference>
<organism evidence="7 8">
    <name type="scientific">Paraclostridium bifermentans</name>
    <name type="common">Clostridium bifermentans</name>
    <dbReference type="NCBI Taxonomy" id="1490"/>
    <lineage>
        <taxon>Bacteria</taxon>
        <taxon>Bacillati</taxon>
        <taxon>Bacillota</taxon>
        <taxon>Clostridia</taxon>
        <taxon>Peptostreptococcales</taxon>
        <taxon>Peptostreptococcaceae</taxon>
        <taxon>Paraclostridium</taxon>
    </lineage>
</organism>
<dbReference type="RefSeq" id="WP_168931099.1">
    <property type="nucleotide sequence ID" value="NZ_JABAFD010000002.1"/>
</dbReference>
<evidence type="ECO:0000259" key="6">
    <source>
        <dbReference type="PROSITE" id="PS51194"/>
    </source>
</evidence>
<dbReference type="PROSITE" id="PS51192">
    <property type="entry name" value="HELICASE_ATP_BIND_1"/>
    <property type="match status" value="1"/>
</dbReference>
<dbReference type="Pfam" id="PF00270">
    <property type="entry name" value="DEAD"/>
    <property type="match status" value="1"/>
</dbReference>
<dbReference type="Gene3D" id="3.40.50.300">
    <property type="entry name" value="P-loop containing nucleotide triphosphate hydrolases"/>
    <property type="match status" value="2"/>
</dbReference>
<dbReference type="Proteomes" id="UP000573963">
    <property type="component" value="Unassembled WGS sequence"/>
</dbReference>
<protein>
    <submittedName>
        <fullName evidence="7">DEAD/DEAH box helicase</fullName>
    </submittedName>
</protein>
<dbReference type="PANTHER" id="PTHR47961">
    <property type="entry name" value="DNA POLYMERASE THETA, PUTATIVE (AFU_ORTHOLOGUE AFUA_1G05260)-RELATED"/>
    <property type="match status" value="1"/>
</dbReference>
<gene>
    <name evidence="7" type="ORF">HF875_03905</name>
</gene>
<dbReference type="SMART" id="SM00487">
    <property type="entry name" value="DEXDc"/>
    <property type="match status" value="1"/>
</dbReference>
<comment type="caution">
    <text evidence="7">The sequence shown here is derived from an EMBL/GenBank/DDBJ whole genome shotgun (WGS) entry which is preliminary data.</text>
</comment>
<evidence type="ECO:0000256" key="2">
    <source>
        <dbReference type="ARBA" id="ARBA00022801"/>
    </source>
</evidence>
<dbReference type="InterPro" id="IPR011545">
    <property type="entry name" value="DEAD/DEAH_box_helicase_dom"/>
</dbReference>
<keyword evidence="2" id="KW-0378">Hydrolase</keyword>
<feature type="domain" description="Helicase ATP-binding" evidence="5">
    <location>
        <begin position="140"/>
        <end position="311"/>
    </location>
</feature>
<accession>A0AA44IG82</accession>
<dbReference type="GO" id="GO:0004386">
    <property type="term" value="F:helicase activity"/>
    <property type="evidence" value="ECO:0007669"/>
    <property type="project" value="UniProtKB-KW"/>
</dbReference>
<dbReference type="GO" id="GO:0005524">
    <property type="term" value="F:ATP binding"/>
    <property type="evidence" value="ECO:0007669"/>
    <property type="project" value="UniProtKB-KW"/>
</dbReference>
<name>A0AA44IG82_PARBF</name>
<dbReference type="AlphaFoldDB" id="A0AA44IG82"/>
<dbReference type="InterPro" id="IPR027417">
    <property type="entry name" value="P-loop_NTPase"/>
</dbReference>
<proteinExistence type="predicted"/>